<dbReference type="Pfam" id="PF07690">
    <property type="entry name" value="MFS_1"/>
    <property type="match status" value="1"/>
</dbReference>
<dbReference type="PROSITE" id="PS50850">
    <property type="entry name" value="MFS"/>
    <property type="match status" value="1"/>
</dbReference>
<organism evidence="9 10">
    <name type="scientific">Candidatus Limosilactobacillus merdipullorum</name>
    <dbReference type="NCBI Taxonomy" id="2838653"/>
    <lineage>
        <taxon>Bacteria</taxon>
        <taxon>Bacillati</taxon>
        <taxon>Bacillota</taxon>
        <taxon>Bacilli</taxon>
        <taxon>Lactobacillales</taxon>
        <taxon>Lactobacillaceae</taxon>
        <taxon>Limosilactobacillus</taxon>
    </lineage>
</organism>
<evidence type="ECO:0000256" key="4">
    <source>
        <dbReference type="ARBA" id="ARBA00022692"/>
    </source>
</evidence>
<dbReference type="GO" id="GO:0022857">
    <property type="term" value="F:transmembrane transporter activity"/>
    <property type="evidence" value="ECO:0007669"/>
    <property type="project" value="InterPro"/>
</dbReference>
<proteinExistence type="predicted"/>
<evidence type="ECO:0000256" key="7">
    <source>
        <dbReference type="SAM" id="Phobius"/>
    </source>
</evidence>
<evidence type="ECO:0000313" key="9">
    <source>
        <dbReference type="EMBL" id="HIW70754.1"/>
    </source>
</evidence>
<feature type="transmembrane region" description="Helical" evidence="7">
    <location>
        <begin position="353"/>
        <end position="371"/>
    </location>
</feature>
<feature type="transmembrane region" description="Helical" evidence="7">
    <location>
        <begin position="16"/>
        <end position="39"/>
    </location>
</feature>
<feature type="transmembrane region" description="Helical" evidence="7">
    <location>
        <begin position="253"/>
        <end position="277"/>
    </location>
</feature>
<comment type="subcellular location">
    <subcellularLocation>
        <location evidence="1">Cell membrane</location>
        <topology evidence="1">Multi-pass membrane protein</topology>
    </subcellularLocation>
</comment>
<dbReference type="PRINTS" id="PR01035">
    <property type="entry name" value="TCRTETA"/>
</dbReference>
<dbReference type="Gene3D" id="1.20.1250.20">
    <property type="entry name" value="MFS general substrate transporter like domains"/>
    <property type="match status" value="2"/>
</dbReference>
<gene>
    <name evidence="9" type="ORF">H9876_05255</name>
</gene>
<feature type="transmembrane region" description="Helical" evidence="7">
    <location>
        <begin position="141"/>
        <end position="159"/>
    </location>
</feature>
<feature type="domain" description="Major facilitator superfamily (MFS) profile" evidence="8">
    <location>
        <begin position="13"/>
        <end position="401"/>
    </location>
</feature>
<dbReference type="GO" id="GO:0005886">
    <property type="term" value="C:plasma membrane"/>
    <property type="evidence" value="ECO:0007669"/>
    <property type="project" value="UniProtKB-SubCell"/>
</dbReference>
<keyword evidence="3" id="KW-1003">Cell membrane</keyword>
<evidence type="ECO:0000256" key="1">
    <source>
        <dbReference type="ARBA" id="ARBA00004651"/>
    </source>
</evidence>
<feature type="transmembrane region" description="Helical" evidence="7">
    <location>
        <begin position="378"/>
        <end position="399"/>
    </location>
</feature>
<feature type="transmembrane region" description="Helical" evidence="7">
    <location>
        <begin position="51"/>
        <end position="72"/>
    </location>
</feature>
<comment type="caution">
    <text evidence="9">The sequence shown here is derived from an EMBL/GenBank/DDBJ whole genome shotgun (WGS) entry which is preliminary data.</text>
</comment>
<feature type="transmembrane region" description="Helical" evidence="7">
    <location>
        <begin position="289"/>
        <end position="308"/>
    </location>
</feature>
<accession>A0A9D1U4V4</accession>
<protein>
    <submittedName>
        <fullName evidence="9">MFS transporter</fullName>
    </submittedName>
</protein>
<reference evidence="9" key="1">
    <citation type="journal article" date="2021" name="PeerJ">
        <title>Extensive microbial diversity within the chicken gut microbiome revealed by metagenomics and culture.</title>
        <authorList>
            <person name="Gilroy R."/>
            <person name="Ravi A."/>
            <person name="Getino M."/>
            <person name="Pursley I."/>
            <person name="Horton D.L."/>
            <person name="Alikhan N.F."/>
            <person name="Baker D."/>
            <person name="Gharbi K."/>
            <person name="Hall N."/>
            <person name="Watson M."/>
            <person name="Adriaenssens E.M."/>
            <person name="Foster-Nyarko E."/>
            <person name="Jarju S."/>
            <person name="Secka A."/>
            <person name="Antonio M."/>
            <person name="Oren A."/>
            <person name="Chaudhuri R.R."/>
            <person name="La Ragione R."/>
            <person name="Hildebrand F."/>
            <person name="Pallen M.J."/>
        </authorList>
    </citation>
    <scope>NUCLEOTIDE SEQUENCE</scope>
    <source>
        <strain evidence="9">ChiHejej3B27-2180</strain>
    </source>
</reference>
<keyword evidence="2" id="KW-0813">Transport</keyword>
<dbReference type="PANTHER" id="PTHR43414">
    <property type="entry name" value="MULTIDRUG RESISTANCE PROTEIN MDTG"/>
    <property type="match status" value="1"/>
</dbReference>
<sequence>MSENSDQSIWRRNLRVLSVAAFFAGIAFSEIMPFLSLFLSTLGNFTHRQLTNWSGIVFSATYLVSTIVTPMWGRLADAKGRKPMILRASLGMAIVIGATGLVTNVYQLVGLRMAQGAFAGFVSNSNALIATEVPKKHSGRALGTMMASFTGGNLLGPFIGGTIASVFGYRFTFFLTGFILLMIFFACWRFVDESNFKPVSTKDVGSTRDVLKSLPSVVMIFGLIITTLIIQSANNSINPIISLFVKQLLHGSSHTTFVSGVIAALPGIATITIASRVGNLGDRIGTERILIFGFILNTIVFIPTAFVTNCWQLGVCRFIVGLGDACLFPQVQTMLTKNSPAAVTGRVFSWNQSAMYIGNIFGSLMGGWVAGQFGFSAVFLWTAGLVFLNLVLFLINVVWPLHHVEGTRS</sequence>
<evidence type="ECO:0000256" key="5">
    <source>
        <dbReference type="ARBA" id="ARBA00022989"/>
    </source>
</evidence>
<dbReference type="PANTHER" id="PTHR43414:SF6">
    <property type="entry name" value="MULTIDRUG RESISTANCE PROTEIN MDTG"/>
    <property type="match status" value="1"/>
</dbReference>
<dbReference type="AlphaFoldDB" id="A0A9D1U4V4"/>
<dbReference type="InterPro" id="IPR020846">
    <property type="entry name" value="MFS_dom"/>
</dbReference>
<name>A0A9D1U4V4_9LACO</name>
<feature type="transmembrane region" description="Helical" evidence="7">
    <location>
        <begin position="211"/>
        <end position="233"/>
    </location>
</feature>
<evidence type="ECO:0000256" key="2">
    <source>
        <dbReference type="ARBA" id="ARBA00022448"/>
    </source>
</evidence>
<evidence type="ECO:0000256" key="6">
    <source>
        <dbReference type="ARBA" id="ARBA00023136"/>
    </source>
</evidence>
<dbReference type="InterPro" id="IPR036259">
    <property type="entry name" value="MFS_trans_sf"/>
</dbReference>
<reference evidence="9" key="2">
    <citation type="submission" date="2021-04" db="EMBL/GenBank/DDBJ databases">
        <authorList>
            <person name="Gilroy R."/>
        </authorList>
    </citation>
    <scope>NUCLEOTIDE SEQUENCE</scope>
    <source>
        <strain evidence="9">ChiHejej3B27-2180</strain>
    </source>
</reference>
<dbReference type="InterPro" id="IPR001958">
    <property type="entry name" value="Tet-R_TetA/multi-R_MdtG-like"/>
</dbReference>
<dbReference type="InterPro" id="IPR011701">
    <property type="entry name" value="MFS"/>
</dbReference>
<dbReference type="EMBL" id="DXGK01000110">
    <property type="protein sequence ID" value="HIW70754.1"/>
    <property type="molecule type" value="Genomic_DNA"/>
</dbReference>
<evidence type="ECO:0000256" key="3">
    <source>
        <dbReference type="ARBA" id="ARBA00022475"/>
    </source>
</evidence>
<keyword evidence="4 7" id="KW-0812">Transmembrane</keyword>
<dbReference type="SUPFAM" id="SSF103473">
    <property type="entry name" value="MFS general substrate transporter"/>
    <property type="match status" value="1"/>
</dbReference>
<keyword evidence="5 7" id="KW-1133">Transmembrane helix</keyword>
<keyword evidence="6 7" id="KW-0472">Membrane</keyword>
<evidence type="ECO:0000313" key="10">
    <source>
        <dbReference type="Proteomes" id="UP000886878"/>
    </source>
</evidence>
<evidence type="ECO:0000259" key="8">
    <source>
        <dbReference type="PROSITE" id="PS50850"/>
    </source>
</evidence>
<dbReference type="Proteomes" id="UP000886878">
    <property type="component" value="Unassembled WGS sequence"/>
</dbReference>
<feature type="transmembrane region" description="Helical" evidence="7">
    <location>
        <begin position="171"/>
        <end position="191"/>
    </location>
</feature>
<feature type="transmembrane region" description="Helical" evidence="7">
    <location>
        <begin position="84"/>
        <end position="103"/>
    </location>
</feature>